<keyword evidence="2" id="KW-1185">Reference proteome</keyword>
<organism evidence="1 2">
    <name type="scientific">Flavobacterium phragmitis</name>
    <dbReference type="NCBI Taxonomy" id="739143"/>
    <lineage>
        <taxon>Bacteria</taxon>
        <taxon>Pseudomonadati</taxon>
        <taxon>Bacteroidota</taxon>
        <taxon>Flavobacteriia</taxon>
        <taxon>Flavobacteriales</taxon>
        <taxon>Flavobacteriaceae</taxon>
        <taxon>Flavobacterium</taxon>
    </lineage>
</organism>
<dbReference type="Proteomes" id="UP000199672">
    <property type="component" value="Unassembled WGS sequence"/>
</dbReference>
<sequence length="66" mass="7634">MMFDLLTILKQHTAVLENNLKELNLDQGKSIAIAFAQFYFLMPDVTECLENRLGIKTTKDQFIKDL</sequence>
<evidence type="ECO:0000313" key="1">
    <source>
        <dbReference type="EMBL" id="SFC51743.1"/>
    </source>
</evidence>
<gene>
    <name evidence="1" type="ORF">SAMN05216297_10199</name>
</gene>
<protein>
    <submittedName>
        <fullName evidence="1">Uncharacterized protein</fullName>
    </submittedName>
</protein>
<dbReference type="RefSeq" id="WP_091489832.1">
    <property type="nucleotide sequence ID" value="NZ_FOMH01000001.1"/>
</dbReference>
<evidence type="ECO:0000313" key="2">
    <source>
        <dbReference type="Proteomes" id="UP000199672"/>
    </source>
</evidence>
<name>A0A1I1K185_9FLAO</name>
<reference evidence="2" key="1">
    <citation type="submission" date="2016-10" db="EMBL/GenBank/DDBJ databases">
        <authorList>
            <person name="Varghese N."/>
            <person name="Submissions S."/>
        </authorList>
    </citation>
    <scope>NUCLEOTIDE SEQUENCE [LARGE SCALE GENOMIC DNA]</scope>
    <source>
        <strain evidence="2">CGMCC 1.10370</strain>
    </source>
</reference>
<accession>A0A1I1K185</accession>
<dbReference type="STRING" id="739143.SAMN05216297_10199"/>
<dbReference type="EMBL" id="FOMH01000001">
    <property type="protein sequence ID" value="SFC51743.1"/>
    <property type="molecule type" value="Genomic_DNA"/>
</dbReference>
<proteinExistence type="predicted"/>
<dbReference type="AlphaFoldDB" id="A0A1I1K185"/>